<evidence type="ECO:0000313" key="5">
    <source>
        <dbReference type="Proteomes" id="UP000005317"/>
    </source>
</evidence>
<dbReference type="GO" id="GO:0046872">
    <property type="term" value="F:metal ion binding"/>
    <property type="evidence" value="ECO:0007669"/>
    <property type="project" value="UniProtKB-KW"/>
</dbReference>
<proteinExistence type="predicted"/>
<evidence type="ECO:0000256" key="1">
    <source>
        <dbReference type="ARBA" id="ARBA00022723"/>
    </source>
</evidence>
<evidence type="ECO:0000313" key="4">
    <source>
        <dbReference type="EMBL" id="EIJ33237.1"/>
    </source>
</evidence>
<dbReference type="Pfam" id="PF01557">
    <property type="entry name" value="FAA_hydrolase"/>
    <property type="match status" value="1"/>
</dbReference>
<dbReference type="PANTHER" id="PTHR11820">
    <property type="entry name" value="ACYLPYRUVASE"/>
    <property type="match status" value="1"/>
</dbReference>
<dbReference type="Proteomes" id="UP000005317">
    <property type="component" value="Unassembled WGS sequence"/>
</dbReference>
<dbReference type="InterPro" id="IPR018833">
    <property type="entry name" value="Rv2993c-like_N"/>
</dbReference>
<evidence type="ECO:0000259" key="3">
    <source>
        <dbReference type="Pfam" id="PF10370"/>
    </source>
</evidence>
<feature type="domain" description="Rv2993c-like N-terminal" evidence="3">
    <location>
        <begin position="3"/>
        <end position="51"/>
    </location>
</feature>
<keyword evidence="5" id="KW-1185">Reference proteome</keyword>
<protein>
    <submittedName>
        <fullName evidence="4">Fumarylacetoacetate (FAA) hydrolase</fullName>
    </submittedName>
</protein>
<dbReference type="RefSeq" id="WP_002707191.1">
    <property type="nucleotide sequence ID" value="NZ_JH651384.1"/>
</dbReference>
<dbReference type="PANTHER" id="PTHR11820:SF7">
    <property type="entry name" value="ACYLPYRUVASE FAHD1, MITOCHONDRIAL"/>
    <property type="match status" value="1"/>
</dbReference>
<feature type="domain" description="Fumarylacetoacetase-like C-terminal" evidence="2">
    <location>
        <begin position="59"/>
        <end position="254"/>
    </location>
</feature>
<sequence length="257" mass="28230">MARWVRFEAEGLTRFGVLTEGRIREYAGKLFGENTVTGREFALDGVRLLMPCEPSKMIGLWNNFRERAVLENLHKPEHPLYFLKPANSFAGEGDPITRPANYTGMVVFEGELGIVIGKRCRNVALADAPASIFGYTCVNDVTARDRLKLDPAFVHWSRAKGSDNFGVFGPCIATGLEPEELRVRVGLNGEQKQDYPVADMFFSPYEIVSRISHDMTLEAGDVIACGTSVGVCGMEDGDTVVVSIEGVGSLTNRFVSI</sequence>
<gene>
    <name evidence="4" type="ORF">Thini_0599</name>
</gene>
<organism evidence="4 5">
    <name type="scientific">Thiothrix nivea (strain ATCC 35100 / DSM 5205 / JP2)</name>
    <dbReference type="NCBI Taxonomy" id="870187"/>
    <lineage>
        <taxon>Bacteria</taxon>
        <taxon>Pseudomonadati</taxon>
        <taxon>Pseudomonadota</taxon>
        <taxon>Gammaproteobacteria</taxon>
        <taxon>Thiotrichales</taxon>
        <taxon>Thiotrichaceae</taxon>
        <taxon>Thiothrix</taxon>
    </lineage>
</organism>
<dbReference type="GO" id="GO:0018773">
    <property type="term" value="F:acetylpyruvate hydrolase activity"/>
    <property type="evidence" value="ECO:0007669"/>
    <property type="project" value="TreeGrafter"/>
</dbReference>
<dbReference type="Gene3D" id="3.90.850.10">
    <property type="entry name" value="Fumarylacetoacetase-like, C-terminal domain"/>
    <property type="match status" value="1"/>
</dbReference>
<dbReference type="EMBL" id="JH651384">
    <property type="protein sequence ID" value="EIJ33237.1"/>
    <property type="molecule type" value="Genomic_DNA"/>
</dbReference>
<dbReference type="Pfam" id="PF10370">
    <property type="entry name" value="Rv2993c-like_N"/>
    <property type="match status" value="1"/>
</dbReference>
<dbReference type="SUPFAM" id="SSF56529">
    <property type="entry name" value="FAH"/>
    <property type="match status" value="1"/>
</dbReference>
<accession>A0A656HAD9</accession>
<dbReference type="AlphaFoldDB" id="A0A656HAD9"/>
<reference evidence="5" key="1">
    <citation type="journal article" date="2011" name="Stand. Genomic Sci.">
        <title>Genome sequence of the filamentous, gliding Thiothrix nivea neotype strain (JP2(T)).</title>
        <authorList>
            <person name="Lapidus A."/>
            <person name="Nolan M."/>
            <person name="Lucas S."/>
            <person name="Glavina Del Rio T."/>
            <person name="Tice H."/>
            <person name="Cheng J.F."/>
            <person name="Tapia R."/>
            <person name="Han C."/>
            <person name="Goodwin L."/>
            <person name="Pitluck S."/>
            <person name="Liolios K."/>
            <person name="Pagani I."/>
            <person name="Ivanova N."/>
            <person name="Huntemann M."/>
            <person name="Mavromatis K."/>
            <person name="Mikhailova N."/>
            <person name="Pati A."/>
            <person name="Chen A."/>
            <person name="Palaniappan K."/>
            <person name="Land M."/>
            <person name="Brambilla E.M."/>
            <person name="Rohde M."/>
            <person name="Abt B."/>
            <person name="Verbarg S."/>
            <person name="Goker M."/>
            <person name="Bristow J."/>
            <person name="Eisen J.A."/>
            <person name="Markowitz V."/>
            <person name="Hugenholtz P."/>
            <person name="Kyrpides N.C."/>
            <person name="Klenk H.P."/>
            <person name="Woyke T."/>
        </authorList>
    </citation>
    <scope>NUCLEOTIDE SEQUENCE [LARGE SCALE GENOMIC DNA]</scope>
    <source>
        <strain evidence="5">ATCC 35100 / DSM 5205 / JP2</strain>
    </source>
</reference>
<keyword evidence="4" id="KW-0378">Hydrolase</keyword>
<dbReference type="InterPro" id="IPR011234">
    <property type="entry name" value="Fumarylacetoacetase-like_C"/>
</dbReference>
<name>A0A656HAD9_THINJ</name>
<evidence type="ECO:0000259" key="2">
    <source>
        <dbReference type="Pfam" id="PF01557"/>
    </source>
</evidence>
<keyword evidence="1" id="KW-0479">Metal-binding</keyword>
<dbReference type="InterPro" id="IPR036663">
    <property type="entry name" value="Fumarylacetoacetase_C_sf"/>
</dbReference>
<dbReference type="OrthoDB" id="9805307at2"/>